<dbReference type="AlphaFoldDB" id="A0A6B8VIH5"/>
<keyword evidence="3" id="KW-1185">Reference proteome</keyword>
<organism evidence="2 3">
    <name type="scientific">Corynebacterium comes</name>
    <dbReference type="NCBI Taxonomy" id="2675218"/>
    <lineage>
        <taxon>Bacteria</taxon>
        <taxon>Bacillati</taxon>
        <taxon>Actinomycetota</taxon>
        <taxon>Actinomycetes</taxon>
        <taxon>Mycobacteriales</taxon>
        <taxon>Corynebacteriaceae</taxon>
        <taxon>Corynebacterium</taxon>
    </lineage>
</organism>
<dbReference type="RefSeq" id="WP_156227024.1">
    <property type="nucleotide sequence ID" value="NZ_CP046453.1"/>
</dbReference>
<gene>
    <name evidence="2" type="ORF">CETAM_03065</name>
</gene>
<keyword evidence="1" id="KW-0472">Membrane</keyword>
<name>A0A6B8VIH5_9CORY</name>
<sequence length="81" mass="9123">MNPATIDDIRWLRQRRRTATTESEQTAVRARMMEVAAYVEQRDEPNPLLLALIGAAVIVAGLVAGYLVHLLADAMWMWLNS</sequence>
<reference evidence="2 3" key="1">
    <citation type="journal article" date="2021" name="Int. J. Syst. Evol. Microbiol.">
        <title>Classification of three corynebacterial strains isolated from a small paddock in North Rhine-Westphalia: proposal of &lt;i&gt;Corynebacterium kalinowskii&lt;/i&gt; sp. nov., &lt;i&gt;Corynebacterium comes&lt;/i&gt; sp. nov. and &lt;i&gt;Corynebacterium occultum&lt;/i&gt; sp. nov.</title>
        <authorList>
            <person name="Schaffert L."/>
            <person name="Ruwe M."/>
            <person name="Milse J."/>
            <person name="Hanuschka K."/>
            <person name="Ortseifen V."/>
            <person name="Droste J."/>
            <person name="Brandt D."/>
            <person name="Schl L."/>
            <person name="Kutter Y."/>
            <person name="Vinke S."/>
            <person name="Vieh P."/>
            <person name="Jacob L."/>
            <person name="L N.C."/>
            <person name="Schulte-Berndt E."/>
            <person name="Hain C."/>
            <person name="Linder M."/>
            <person name="Schmidt P."/>
            <person name="Wollenschl L."/>
            <person name="Luttermann T."/>
            <person name="Thieme E."/>
            <person name="Hassa J."/>
            <person name="Haak M."/>
            <person name="Wittchen M."/>
            <person name="Mentz A."/>
            <person name="Persicke M."/>
            <person name="Busche T."/>
            <person name="R C."/>
        </authorList>
    </citation>
    <scope>NUCLEOTIDE SEQUENCE [LARGE SCALE GENOMIC DNA]</scope>
    <source>
        <strain evidence="2 3">2019</strain>
    </source>
</reference>
<evidence type="ECO:0000313" key="2">
    <source>
        <dbReference type="EMBL" id="QGU03893.1"/>
    </source>
</evidence>
<dbReference type="KEGG" id="ccoe:CETAM_03065"/>
<evidence type="ECO:0000313" key="3">
    <source>
        <dbReference type="Proteomes" id="UP000425178"/>
    </source>
</evidence>
<proteinExistence type="predicted"/>
<keyword evidence="1" id="KW-1133">Transmembrane helix</keyword>
<evidence type="ECO:0000256" key="1">
    <source>
        <dbReference type="SAM" id="Phobius"/>
    </source>
</evidence>
<accession>A0A6B8VIH5</accession>
<protein>
    <submittedName>
        <fullName evidence="2">Uncharacterized protein</fullName>
    </submittedName>
</protein>
<keyword evidence="1" id="KW-0812">Transmembrane</keyword>
<dbReference type="Proteomes" id="UP000425178">
    <property type="component" value="Chromosome"/>
</dbReference>
<feature type="transmembrane region" description="Helical" evidence="1">
    <location>
        <begin position="48"/>
        <end position="72"/>
    </location>
</feature>
<dbReference type="EMBL" id="CP046453">
    <property type="protein sequence ID" value="QGU03893.1"/>
    <property type="molecule type" value="Genomic_DNA"/>
</dbReference>